<dbReference type="AlphaFoldDB" id="A0A6T5SPB9"/>
<gene>
    <name evidence="2" type="ORF">OMED0936_LOCUS382</name>
</gene>
<feature type="compositionally biased region" description="Basic and acidic residues" evidence="1">
    <location>
        <begin position="34"/>
        <end position="44"/>
    </location>
</feature>
<accession>A0A6T5SPB9</accession>
<evidence type="ECO:0000256" key="1">
    <source>
        <dbReference type="SAM" id="MobiDB-lite"/>
    </source>
</evidence>
<reference evidence="2" key="1">
    <citation type="submission" date="2021-01" db="EMBL/GenBank/DDBJ databases">
        <authorList>
            <person name="Corre E."/>
            <person name="Pelletier E."/>
            <person name="Niang G."/>
            <person name="Scheremetjew M."/>
            <person name="Finn R."/>
            <person name="Kale V."/>
            <person name="Holt S."/>
            <person name="Cochrane G."/>
            <person name="Meng A."/>
            <person name="Brown T."/>
            <person name="Cohen L."/>
        </authorList>
    </citation>
    <scope>NUCLEOTIDE SEQUENCE</scope>
    <source>
        <strain evidence="2">Clade-D-RCC2573</strain>
    </source>
</reference>
<organism evidence="2">
    <name type="scientific">Ostreococcus mediterraneus</name>
    <dbReference type="NCBI Taxonomy" id="1486918"/>
    <lineage>
        <taxon>Eukaryota</taxon>
        <taxon>Viridiplantae</taxon>
        <taxon>Chlorophyta</taxon>
        <taxon>Mamiellophyceae</taxon>
        <taxon>Mamiellales</taxon>
        <taxon>Bathycoccaceae</taxon>
        <taxon>Ostreococcus</taxon>
    </lineage>
</organism>
<dbReference type="EMBL" id="HBFF01000481">
    <property type="protein sequence ID" value="CAD8727474.1"/>
    <property type="molecule type" value="Transcribed_RNA"/>
</dbReference>
<name>A0A6T5SPB9_9CHLO</name>
<proteinExistence type="predicted"/>
<sequence length="148" mass="15663">MASKNNKKTRHARIVEAQRIERELMQKKEEKRIKAMAKHAEDGGGAHMAVDGGDDDGGARGASGAKGLIRVKAKNVRVAASLRASGGVGKKREGKNKHKVVKGVKTGGLKLKKNSVVKGIKIVDATTKAMALEAIMESTGQGHGSMRD</sequence>
<feature type="region of interest" description="Disordered" evidence="1">
    <location>
        <begin position="34"/>
        <end position="63"/>
    </location>
</feature>
<evidence type="ECO:0000313" key="2">
    <source>
        <dbReference type="EMBL" id="CAD8727474.1"/>
    </source>
</evidence>
<protein>
    <submittedName>
        <fullName evidence="2">Uncharacterized protein</fullName>
    </submittedName>
</protein>